<dbReference type="AlphaFoldDB" id="A0AAV8UBA6"/>
<dbReference type="Proteomes" id="UP001159364">
    <property type="component" value="Linkage Group LG01"/>
</dbReference>
<keyword evidence="3" id="KW-0732">Signal</keyword>
<comment type="caution">
    <text evidence="4">The sequence shown here is derived from an EMBL/GenBank/DDBJ whole genome shotgun (WGS) entry which is preliminary data.</text>
</comment>
<reference evidence="4 5" key="1">
    <citation type="submission" date="2021-09" db="EMBL/GenBank/DDBJ databases">
        <title>Genomic insights and catalytic innovation underlie evolution of tropane alkaloids biosynthesis.</title>
        <authorList>
            <person name="Wang Y.-J."/>
            <person name="Tian T."/>
            <person name="Huang J.-P."/>
            <person name="Huang S.-X."/>
        </authorList>
    </citation>
    <scope>NUCLEOTIDE SEQUENCE [LARGE SCALE GENOMIC DNA]</scope>
    <source>
        <strain evidence="4">KIB-2018</strain>
        <tissue evidence="4">Leaf</tissue>
    </source>
</reference>
<feature type="compositionally biased region" description="Low complexity" evidence="1">
    <location>
        <begin position="626"/>
        <end position="638"/>
    </location>
</feature>
<dbReference type="SUPFAM" id="SSF50998">
    <property type="entry name" value="Quinoprotein alcohol dehydrogenase-like"/>
    <property type="match status" value="1"/>
</dbReference>
<dbReference type="InterPro" id="IPR045301">
    <property type="entry name" value="GEX3-like"/>
</dbReference>
<dbReference type="InterPro" id="IPR011047">
    <property type="entry name" value="Quinoprotein_ADH-like_sf"/>
</dbReference>
<dbReference type="PANTHER" id="PTHR37253">
    <property type="entry name" value="PROTEIN GAMETE EXPRESSED 3"/>
    <property type="match status" value="1"/>
</dbReference>
<evidence type="ECO:0000313" key="4">
    <source>
        <dbReference type="EMBL" id="KAJ8775379.1"/>
    </source>
</evidence>
<feature type="chain" id="PRO_5043339379" description="Protein GAMETE EXPRESSED 3" evidence="3">
    <location>
        <begin position="18"/>
        <end position="666"/>
    </location>
</feature>
<evidence type="ECO:0000256" key="1">
    <source>
        <dbReference type="SAM" id="MobiDB-lite"/>
    </source>
</evidence>
<dbReference type="Gene3D" id="2.130.10.10">
    <property type="entry name" value="YVTN repeat-like/Quinoprotein amine dehydrogenase"/>
    <property type="match status" value="1"/>
</dbReference>
<dbReference type="GO" id="GO:0005886">
    <property type="term" value="C:plasma membrane"/>
    <property type="evidence" value="ECO:0007669"/>
    <property type="project" value="TreeGrafter"/>
</dbReference>
<gene>
    <name evidence="4" type="ORF">K2173_023144</name>
</gene>
<evidence type="ECO:0000256" key="3">
    <source>
        <dbReference type="SAM" id="SignalP"/>
    </source>
</evidence>
<keyword evidence="2" id="KW-0812">Transmembrane</keyword>
<feature type="region of interest" description="Disordered" evidence="1">
    <location>
        <begin position="602"/>
        <end position="666"/>
    </location>
</feature>
<evidence type="ECO:0008006" key="6">
    <source>
        <dbReference type="Google" id="ProtNLM"/>
    </source>
</evidence>
<dbReference type="InterPro" id="IPR015943">
    <property type="entry name" value="WD40/YVTN_repeat-like_dom_sf"/>
</dbReference>
<proteinExistence type="predicted"/>
<feature type="compositionally biased region" description="Basic residues" evidence="1">
    <location>
        <begin position="654"/>
        <end position="666"/>
    </location>
</feature>
<organism evidence="4 5">
    <name type="scientific">Erythroxylum novogranatense</name>
    <dbReference type="NCBI Taxonomy" id="1862640"/>
    <lineage>
        <taxon>Eukaryota</taxon>
        <taxon>Viridiplantae</taxon>
        <taxon>Streptophyta</taxon>
        <taxon>Embryophyta</taxon>
        <taxon>Tracheophyta</taxon>
        <taxon>Spermatophyta</taxon>
        <taxon>Magnoliopsida</taxon>
        <taxon>eudicotyledons</taxon>
        <taxon>Gunneridae</taxon>
        <taxon>Pentapetalae</taxon>
        <taxon>rosids</taxon>
        <taxon>fabids</taxon>
        <taxon>Malpighiales</taxon>
        <taxon>Erythroxylaceae</taxon>
        <taxon>Erythroxylum</taxon>
    </lineage>
</organism>
<evidence type="ECO:0000256" key="2">
    <source>
        <dbReference type="SAM" id="Phobius"/>
    </source>
</evidence>
<name>A0AAV8UBA6_9ROSI</name>
<feature type="signal peptide" evidence="3">
    <location>
        <begin position="1"/>
        <end position="17"/>
    </location>
</feature>
<dbReference type="PANTHER" id="PTHR37253:SF1">
    <property type="entry name" value="PROTEIN GAMETE EXPRESSED 3"/>
    <property type="match status" value="1"/>
</dbReference>
<dbReference type="GO" id="GO:0010183">
    <property type="term" value="P:pollen tube guidance"/>
    <property type="evidence" value="ECO:0007669"/>
    <property type="project" value="TreeGrafter"/>
</dbReference>
<sequence>MLARLLACLLVFSPIEAQNFPGQGPSTGFNSRLSKPLIGDDNRIYTCSDRNLFAFLSNGSIFWSLRLAYTCNVDMAPVHGGRGKLYLIAENRVLKVNFLDVGTSPPTADVFFGPEKGQEGAGDIIGIAVSTSSSLVFITVKERALFAYTMGKHLMWSAGPVLSQFGYRIGCSKGIEDCYFNSAPVIDRCEASIHMSNTKGELYSLSLGSPHFNWIQDLSSFGKTFTITPGNNGRIYVSIPTRALVLALDVSTGNILWQKGIGPLSRSDCHPVVDSNGWISISSVDGFLYSISPAGELRKFTKASELDYVVQTSPYLDCSGYAVYFSQTQMEGKTSNKFDDYTYISAMRPKGAVFTLLVPATGTFYWSESYPGRSSCPLSQSDLLNFAVDERILLCFFAASGTGNPLSCRNKYEKLVSTCSQTRPKNLNVYTGNDKTILVFLLFESLVMVVMVGLVRFCCIFWRKKKLQGQGLGDFLRKRRSLQLKKKAFDRTITEIQEKVSQEAVAHEAIEELGTLVRERDGIQRKLLTTYSLGRDGRNLKSRSILPVYNEKTRSYSYQSPGKENVTIFHTVSDTSSRESSSESESTWNAVEEKNYSAAAKYQEKGKAPVEVESSSDDETFFRTPSESAPSSSGHLSSGWEVVQSRPSTGRRSSWLKRRKALSSTN</sequence>
<evidence type="ECO:0000313" key="5">
    <source>
        <dbReference type="Proteomes" id="UP001159364"/>
    </source>
</evidence>
<keyword evidence="2" id="KW-0472">Membrane</keyword>
<keyword evidence="5" id="KW-1185">Reference proteome</keyword>
<feature type="transmembrane region" description="Helical" evidence="2">
    <location>
        <begin position="437"/>
        <end position="462"/>
    </location>
</feature>
<protein>
    <recommendedName>
        <fullName evidence="6">Protein GAMETE EXPRESSED 3</fullName>
    </recommendedName>
</protein>
<accession>A0AAV8UBA6</accession>
<keyword evidence="2" id="KW-1133">Transmembrane helix</keyword>
<dbReference type="EMBL" id="JAIWQS010000001">
    <property type="protein sequence ID" value="KAJ8775379.1"/>
    <property type="molecule type" value="Genomic_DNA"/>
</dbReference>
<dbReference type="GO" id="GO:0009793">
    <property type="term" value="P:embryo development ending in seed dormancy"/>
    <property type="evidence" value="ECO:0007669"/>
    <property type="project" value="TreeGrafter"/>
</dbReference>